<protein>
    <submittedName>
        <fullName evidence="3">XRE family transcriptional regulator</fullName>
    </submittedName>
</protein>
<dbReference type="OrthoDB" id="6386497at2"/>
<dbReference type="Gene3D" id="1.10.260.40">
    <property type="entry name" value="lambda repressor-like DNA-binding domains"/>
    <property type="match status" value="1"/>
</dbReference>
<dbReference type="RefSeq" id="WP_161141975.1">
    <property type="nucleotide sequence ID" value="NZ_SPKJ01000086.1"/>
</dbReference>
<proteinExistence type="predicted"/>
<dbReference type="SUPFAM" id="SSF47413">
    <property type="entry name" value="lambda repressor-like DNA-binding domains"/>
    <property type="match status" value="1"/>
</dbReference>
<evidence type="ECO:0000313" key="4">
    <source>
        <dbReference type="Proteomes" id="UP000773614"/>
    </source>
</evidence>
<dbReference type="GO" id="GO:0003677">
    <property type="term" value="F:DNA binding"/>
    <property type="evidence" value="ECO:0007669"/>
    <property type="project" value="InterPro"/>
</dbReference>
<evidence type="ECO:0000313" key="3">
    <source>
        <dbReference type="EMBL" id="MYZ49633.1"/>
    </source>
</evidence>
<reference evidence="3" key="1">
    <citation type="submission" date="2019-03" db="EMBL/GenBank/DDBJ databases">
        <title>Afifella sp. nov., isolated from activated sludge.</title>
        <authorList>
            <person name="Li Q."/>
            <person name="Liu Y."/>
        </authorList>
    </citation>
    <scope>NUCLEOTIDE SEQUENCE</scope>
    <source>
        <strain evidence="3">L72</strain>
    </source>
</reference>
<name>A0A964T6Z7_9HYPH</name>
<dbReference type="Pfam" id="PF01381">
    <property type="entry name" value="HTH_3"/>
    <property type="match status" value="1"/>
</dbReference>
<dbReference type="SMART" id="SM00530">
    <property type="entry name" value="HTH_XRE"/>
    <property type="match status" value="1"/>
</dbReference>
<gene>
    <name evidence="3" type="ORF">E4O86_18165</name>
</gene>
<accession>A0A964T6Z7</accession>
<keyword evidence="4" id="KW-1185">Reference proteome</keyword>
<evidence type="ECO:0000259" key="2">
    <source>
        <dbReference type="PROSITE" id="PS50943"/>
    </source>
</evidence>
<dbReference type="EMBL" id="SPKJ01000086">
    <property type="protein sequence ID" value="MYZ49633.1"/>
    <property type="molecule type" value="Genomic_DNA"/>
</dbReference>
<comment type="caution">
    <text evidence="3">The sequence shown here is derived from an EMBL/GenBank/DDBJ whole genome shotgun (WGS) entry which is preliminary data.</text>
</comment>
<dbReference type="CDD" id="cd00093">
    <property type="entry name" value="HTH_XRE"/>
    <property type="match status" value="1"/>
</dbReference>
<dbReference type="PROSITE" id="PS50943">
    <property type="entry name" value="HTH_CROC1"/>
    <property type="match status" value="1"/>
</dbReference>
<feature type="domain" description="HTH cro/C1-type" evidence="2">
    <location>
        <begin position="12"/>
        <end position="66"/>
    </location>
</feature>
<dbReference type="AlphaFoldDB" id="A0A964T6Z7"/>
<dbReference type="InterPro" id="IPR010982">
    <property type="entry name" value="Lambda_DNA-bd_dom_sf"/>
</dbReference>
<evidence type="ECO:0000256" key="1">
    <source>
        <dbReference type="SAM" id="MobiDB-lite"/>
    </source>
</evidence>
<feature type="region of interest" description="Disordered" evidence="1">
    <location>
        <begin position="185"/>
        <end position="215"/>
    </location>
</feature>
<dbReference type="InterPro" id="IPR001387">
    <property type="entry name" value="Cro/C1-type_HTH"/>
</dbReference>
<organism evidence="3 4">
    <name type="scientific">Propylenella binzhouense</name>
    <dbReference type="NCBI Taxonomy" id="2555902"/>
    <lineage>
        <taxon>Bacteria</taxon>
        <taxon>Pseudomonadati</taxon>
        <taxon>Pseudomonadota</taxon>
        <taxon>Alphaproteobacteria</taxon>
        <taxon>Hyphomicrobiales</taxon>
        <taxon>Propylenellaceae</taxon>
        <taxon>Propylenella</taxon>
    </lineage>
</organism>
<dbReference type="Proteomes" id="UP000773614">
    <property type="component" value="Unassembled WGS sequence"/>
</dbReference>
<sequence>MVIAGEEIIKALRSARETKGLSQRELSARTGVPQSHISKIERGNADIRLSSLVELARALELELKLVPRKALPAVESVVRAVAPRPPAGATDIDALKELRRSLATVRLLRDAFPALSDLRTLQENLQVVGSFKDLGRYCDELRSIAGPLRDIRKQADRLKPPREAAALPEEALRQIREAASAAQHLRNRLVHGPQSADAAPRPAYRLDDDEEDGDG</sequence>